<gene>
    <name evidence="3" type="ORF">ACFO6Q_05255</name>
</gene>
<proteinExistence type="predicted"/>
<name>A0ABV9QW72_9GAMM</name>
<organism evidence="3 4">
    <name type="scientific">Dokdonella ginsengisoli</name>
    <dbReference type="NCBI Taxonomy" id="363846"/>
    <lineage>
        <taxon>Bacteria</taxon>
        <taxon>Pseudomonadati</taxon>
        <taxon>Pseudomonadota</taxon>
        <taxon>Gammaproteobacteria</taxon>
        <taxon>Lysobacterales</taxon>
        <taxon>Rhodanobacteraceae</taxon>
        <taxon>Dokdonella</taxon>
    </lineage>
</organism>
<evidence type="ECO:0000256" key="2">
    <source>
        <dbReference type="SAM" id="SignalP"/>
    </source>
</evidence>
<keyword evidence="4" id="KW-1185">Reference proteome</keyword>
<evidence type="ECO:0000256" key="1">
    <source>
        <dbReference type="SAM" id="MobiDB-lite"/>
    </source>
</evidence>
<dbReference type="Proteomes" id="UP001595886">
    <property type="component" value="Unassembled WGS sequence"/>
</dbReference>
<reference evidence="4" key="1">
    <citation type="journal article" date="2019" name="Int. J. Syst. Evol. Microbiol.">
        <title>The Global Catalogue of Microorganisms (GCM) 10K type strain sequencing project: providing services to taxonomists for standard genome sequencing and annotation.</title>
        <authorList>
            <consortium name="The Broad Institute Genomics Platform"/>
            <consortium name="The Broad Institute Genome Sequencing Center for Infectious Disease"/>
            <person name="Wu L."/>
            <person name="Ma J."/>
        </authorList>
    </citation>
    <scope>NUCLEOTIDE SEQUENCE [LARGE SCALE GENOMIC DNA]</scope>
    <source>
        <strain evidence="4">CCUG 30340</strain>
    </source>
</reference>
<evidence type="ECO:0000313" key="3">
    <source>
        <dbReference type="EMBL" id="MFC4819717.1"/>
    </source>
</evidence>
<comment type="caution">
    <text evidence="3">The sequence shown here is derived from an EMBL/GenBank/DDBJ whole genome shotgun (WGS) entry which is preliminary data.</text>
</comment>
<protein>
    <recommendedName>
        <fullName evidence="5">WD40 repeat protein</fullName>
    </recommendedName>
</protein>
<dbReference type="RefSeq" id="WP_380019512.1">
    <property type="nucleotide sequence ID" value="NZ_JBHSHD010000005.1"/>
</dbReference>
<evidence type="ECO:0008006" key="5">
    <source>
        <dbReference type="Google" id="ProtNLM"/>
    </source>
</evidence>
<sequence>MPKAFPSWLVFVLLLLAAGAAPPSFARELPAQPASTRQAPARGGAVLGHSPRALPSPPPMLQAGGCAALYAAGFALTSAYEAPTSVPALARPQKGVGVREPTFGTCLVRATDRQADYPAGGFLRNDYSRRQAFNADGTRYLAFSPDGYWHQYDAASFRHLGVLKGLAGDAEPQWHPRDPHRLDYLPLNGGTVIDEIDVRRGTSQVVADLKAALPEWGASAEHIWTKSEGSPSADARYWGFQVENGKFELLGFMVWDQQERRVVGTRQASDRPDHVSMSPSGRWFTISSDDDGTWAWSPDFAQKKKLHHKSEHSDLAIGADGHDVYVSIDYQSNGGDVFFVDVDACPAVPADARSAPECPRTVLFRSYVNGSVGAMHFSGKAYDRPGWALVSTYGTTASRDGSLPWFADKIFALELKDKPRALGIAYHRSIGVSGLGYWSEPQATVDRGFRRIQFSSSWLSTSEGDIEAYQVLLPDGALGE</sequence>
<evidence type="ECO:0000313" key="4">
    <source>
        <dbReference type="Proteomes" id="UP001595886"/>
    </source>
</evidence>
<feature type="chain" id="PRO_5045377738" description="WD40 repeat protein" evidence="2">
    <location>
        <begin position="27"/>
        <end position="480"/>
    </location>
</feature>
<dbReference type="EMBL" id="JBHSHD010000005">
    <property type="protein sequence ID" value="MFC4819717.1"/>
    <property type="molecule type" value="Genomic_DNA"/>
</dbReference>
<dbReference type="SUPFAM" id="SSF82171">
    <property type="entry name" value="DPP6 N-terminal domain-like"/>
    <property type="match status" value="1"/>
</dbReference>
<feature type="region of interest" description="Disordered" evidence="1">
    <location>
        <begin position="29"/>
        <end position="51"/>
    </location>
</feature>
<keyword evidence="2" id="KW-0732">Signal</keyword>
<accession>A0ABV9QW72</accession>
<feature type="signal peptide" evidence="2">
    <location>
        <begin position="1"/>
        <end position="26"/>
    </location>
</feature>